<evidence type="ECO:0000313" key="2">
    <source>
        <dbReference type="EMBL" id="CAH1537429.1"/>
    </source>
</evidence>
<evidence type="ECO:0000313" key="3">
    <source>
        <dbReference type="Proteomes" id="UP001295420"/>
    </source>
</evidence>
<organism evidence="2 3">
    <name type="scientific">Vibrio owensii</name>
    <dbReference type="NCBI Taxonomy" id="696485"/>
    <lineage>
        <taxon>Bacteria</taxon>
        <taxon>Pseudomonadati</taxon>
        <taxon>Pseudomonadota</taxon>
        <taxon>Gammaproteobacteria</taxon>
        <taxon>Vibrionales</taxon>
        <taxon>Vibrionaceae</taxon>
        <taxon>Vibrio</taxon>
    </lineage>
</organism>
<sequence length="57" mass="6253">MKKFVLAVLIMLIAPLSIASSERNMPDSSRYEACLIDGKVVMMQPNMCYAMGGRRGG</sequence>
<gene>
    <name evidence="2" type="ORF">THF1D04_50021</name>
</gene>
<dbReference type="GeneID" id="47103480"/>
<accession>A0AAU9QA91</accession>
<dbReference type="AlphaFoldDB" id="A0AAU9QA91"/>
<evidence type="ECO:0000256" key="1">
    <source>
        <dbReference type="SAM" id="SignalP"/>
    </source>
</evidence>
<dbReference type="EMBL" id="CAKMTQ010000045">
    <property type="protein sequence ID" value="CAH1537429.1"/>
    <property type="molecule type" value="Genomic_DNA"/>
</dbReference>
<proteinExistence type="predicted"/>
<protein>
    <recommendedName>
        <fullName evidence="4">DUF333 domain-containing protein</fullName>
    </recommendedName>
</protein>
<comment type="caution">
    <text evidence="2">The sequence shown here is derived from an EMBL/GenBank/DDBJ whole genome shotgun (WGS) entry which is preliminary data.</text>
</comment>
<evidence type="ECO:0008006" key="4">
    <source>
        <dbReference type="Google" id="ProtNLM"/>
    </source>
</evidence>
<name>A0AAU9QA91_9VIBR</name>
<feature type="chain" id="PRO_5043471193" description="DUF333 domain-containing protein" evidence="1">
    <location>
        <begin position="20"/>
        <end position="57"/>
    </location>
</feature>
<reference evidence="2" key="1">
    <citation type="submission" date="2022-01" db="EMBL/GenBank/DDBJ databases">
        <authorList>
            <person name="Lagorce A."/>
        </authorList>
    </citation>
    <scope>NUCLEOTIDE SEQUENCE</scope>
    <source>
        <strain evidence="2">Th15_F1_D04</strain>
    </source>
</reference>
<keyword evidence="1" id="KW-0732">Signal</keyword>
<feature type="signal peptide" evidence="1">
    <location>
        <begin position="1"/>
        <end position="19"/>
    </location>
</feature>
<dbReference type="RefSeq" id="WP_009706544.1">
    <property type="nucleotide sequence ID" value="NZ_BBKN01000004.1"/>
</dbReference>
<dbReference type="Proteomes" id="UP001295420">
    <property type="component" value="Unassembled WGS sequence"/>
</dbReference>